<feature type="compositionally biased region" description="Low complexity" evidence="1">
    <location>
        <begin position="92"/>
        <end position="103"/>
    </location>
</feature>
<gene>
    <name evidence="2" type="ORF">AVDCRST_MAG49-1413</name>
</gene>
<name>A0A6J4UFB4_9BACT</name>
<feature type="compositionally biased region" description="Low complexity" evidence="1">
    <location>
        <begin position="65"/>
        <end position="74"/>
    </location>
</feature>
<feature type="compositionally biased region" description="Basic residues" evidence="1">
    <location>
        <begin position="76"/>
        <end position="87"/>
    </location>
</feature>
<feature type="compositionally biased region" description="Basic and acidic residues" evidence="1">
    <location>
        <begin position="52"/>
        <end position="64"/>
    </location>
</feature>
<protein>
    <submittedName>
        <fullName evidence="2">Uncharacterized protein</fullName>
    </submittedName>
</protein>
<sequence>DCQATGGADGHRRDGRRPTGGPGRVRRRPQGRPRGRGRLAEQAGRARRLRPQLREPPGERRPDADPGGSAPAGGRARGRRRRPRRAAGGRGVPAAGGQQPPHGGARGHGGPRSPAQRSRAGALPLDHAGAAAPARRAGPLHARSDAPGRRHVGIRRL</sequence>
<feature type="region of interest" description="Disordered" evidence="1">
    <location>
        <begin position="1"/>
        <end position="157"/>
    </location>
</feature>
<proteinExistence type="predicted"/>
<reference evidence="2" key="1">
    <citation type="submission" date="2020-02" db="EMBL/GenBank/DDBJ databases">
        <authorList>
            <person name="Meier V. D."/>
        </authorList>
    </citation>
    <scope>NUCLEOTIDE SEQUENCE</scope>
    <source>
        <strain evidence="2">AVDCRST_MAG49</strain>
    </source>
</reference>
<feature type="non-terminal residue" evidence="2">
    <location>
        <position position="1"/>
    </location>
</feature>
<feature type="compositionally biased region" description="Low complexity" evidence="1">
    <location>
        <begin position="111"/>
        <end position="141"/>
    </location>
</feature>
<organism evidence="2">
    <name type="scientific">uncultured Thermomicrobiales bacterium</name>
    <dbReference type="NCBI Taxonomy" id="1645740"/>
    <lineage>
        <taxon>Bacteria</taxon>
        <taxon>Pseudomonadati</taxon>
        <taxon>Thermomicrobiota</taxon>
        <taxon>Thermomicrobia</taxon>
        <taxon>Thermomicrobiales</taxon>
        <taxon>environmental samples</taxon>
    </lineage>
</organism>
<evidence type="ECO:0000256" key="1">
    <source>
        <dbReference type="SAM" id="MobiDB-lite"/>
    </source>
</evidence>
<evidence type="ECO:0000313" key="2">
    <source>
        <dbReference type="EMBL" id="CAA9546568.1"/>
    </source>
</evidence>
<feature type="compositionally biased region" description="Basic residues" evidence="1">
    <location>
        <begin position="24"/>
        <end position="37"/>
    </location>
</feature>
<feature type="non-terminal residue" evidence="2">
    <location>
        <position position="157"/>
    </location>
</feature>
<dbReference type="AlphaFoldDB" id="A0A6J4UFB4"/>
<dbReference type="EMBL" id="CADCWG010000086">
    <property type="protein sequence ID" value="CAA9546568.1"/>
    <property type="molecule type" value="Genomic_DNA"/>
</dbReference>
<accession>A0A6J4UFB4</accession>